<reference evidence="7" key="1">
    <citation type="submission" date="2022-03" db="EMBL/GenBank/DDBJ databases">
        <title>Fererhizobium litorale gen. nov., sp. nov., isolated from sandy sediments of the Sea of Japan seashore.</title>
        <authorList>
            <person name="Romanenko L."/>
            <person name="Kurilenko V."/>
            <person name="Otstavnykh N."/>
            <person name="Svetashev V."/>
            <person name="Tekutyeva L."/>
            <person name="Isaeva M."/>
            <person name="Mikhailov V."/>
        </authorList>
    </citation>
    <scope>NUCLEOTIDE SEQUENCE</scope>
    <source>
        <strain evidence="7">KMM 9576</strain>
    </source>
</reference>
<evidence type="ECO:0000259" key="6">
    <source>
        <dbReference type="PROSITE" id="PS50977"/>
    </source>
</evidence>
<dbReference type="InterPro" id="IPR009057">
    <property type="entry name" value="Homeodomain-like_sf"/>
</dbReference>
<sequence length="216" mass="23840">MRKTNGTKQAVKVRARFRRETPEDRRRQLGEAALRCIVKHGNAGVSVRQIAAEAGVTQGLITHHFGEINELVAYAFDIMSDGILQNIMEAVDAAPGTPRARLDAFIDTSFSPILFDRDVLGVWVVFWGLILHSPRMSASQQGEYSTYVVTVEGLIRDLAAAENFSVGDVRLTAIAFTALLDGLWLAWCLNPAAFKPEEGVKLCHNWVEGLRRGAYA</sequence>
<dbReference type="GO" id="GO:0000976">
    <property type="term" value="F:transcription cis-regulatory region binding"/>
    <property type="evidence" value="ECO:0007669"/>
    <property type="project" value="TreeGrafter"/>
</dbReference>
<dbReference type="InterPro" id="IPR039538">
    <property type="entry name" value="BetI_C"/>
</dbReference>
<organism evidence="7 8">
    <name type="scientific">Ferirhizobium litorale</name>
    <dbReference type="NCBI Taxonomy" id="2927786"/>
    <lineage>
        <taxon>Bacteria</taxon>
        <taxon>Pseudomonadati</taxon>
        <taxon>Pseudomonadota</taxon>
        <taxon>Alphaproteobacteria</taxon>
        <taxon>Hyphomicrobiales</taxon>
        <taxon>Rhizobiaceae</taxon>
        <taxon>Ferirhizobium</taxon>
    </lineage>
</organism>
<dbReference type="SUPFAM" id="SSF46689">
    <property type="entry name" value="Homeodomain-like"/>
    <property type="match status" value="1"/>
</dbReference>
<dbReference type="PROSITE" id="PS50977">
    <property type="entry name" value="HTH_TETR_2"/>
    <property type="match status" value="1"/>
</dbReference>
<dbReference type="RefSeq" id="WP_311786449.1">
    <property type="nucleotide sequence ID" value="NZ_JALDYY010000004.1"/>
</dbReference>
<evidence type="ECO:0000313" key="7">
    <source>
        <dbReference type="EMBL" id="MDI7922597.1"/>
    </source>
</evidence>
<dbReference type="Pfam" id="PF00440">
    <property type="entry name" value="TetR_N"/>
    <property type="match status" value="1"/>
</dbReference>
<keyword evidence="1" id="KW-0678">Repressor</keyword>
<evidence type="ECO:0000256" key="1">
    <source>
        <dbReference type="ARBA" id="ARBA00022491"/>
    </source>
</evidence>
<dbReference type="InterPro" id="IPR050109">
    <property type="entry name" value="HTH-type_TetR-like_transc_reg"/>
</dbReference>
<evidence type="ECO:0000313" key="8">
    <source>
        <dbReference type="Proteomes" id="UP001161580"/>
    </source>
</evidence>
<accession>A0AAE3QB76</accession>
<dbReference type="GO" id="GO:0003700">
    <property type="term" value="F:DNA-binding transcription factor activity"/>
    <property type="evidence" value="ECO:0007669"/>
    <property type="project" value="TreeGrafter"/>
</dbReference>
<dbReference type="InterPro" id="IPR036271">
    <property type="entry name" value="Tet_transcr_reg_TetR-rel_C_sf"/>
</dbReference>
<name>A0AAE3QB76_9HYPH</name>
<dbReference type="Gene3D" id="1.10.357.10">
    <property type="entry name" value="Tetracycline Repressor, domain 2"/>
    <property type="match status" value="1"/>
</dbReference>
<comment type="caution">
    <text evidence="7">The sequence shown here is derived from an EMBL/GenBank/DDBJ whole genome shotgun (WGS) entry which is preliminary data.</text>
</comment>
<feature type="domain" description="HTH tetR-type" evidence="6">
    <location>
        <begin position="23"/>
        <end position="83"/>
    </location>
</feature>
<evidence type="ECO:0000256" key="5">
    <source>
        <dbReference type="PROSITE-ProRule" id="PRU00335"/>
    </source>
</evidence>
<dbReference type="Proteomes" id="UP001161580">
    <property type="component" value="Unassembled WGS sequence"/>
</dbReference>
<dbReference type="Pfam" id="PF13977">
    <property type="entry name" value="TetR_C_6"/>
    <property type="match status" value="1"/>
</dbReference>
<dbReference type="AlphaFoldDB" id="A0AAE3QB76"/>
<evidence type="ECO:0000256" key="2">
    <source>
        <dbReference type="ARBA" id="ARBA00023015"/>
    </source>
</evidence>
<evidence type="ECO:0000256" key="4">
    <source>
        <dbReference type="ARBA" id="ARBA00023163"/>
    </source>
</evidence>
<keyword evidence="2" id="KW-0805">Transcription regulation</keyword>
<evidence type="ECO:0000256" key="3">
    <source>
        <dbReference type="ARBA" id="ARBA00023125"/>
    </source>
</evidence>
<keyword evidence="3 5" id="KW-0238">DNA-binding</keyword>
<dbReference type="SUPFAM" id="SSF48498">
    <property type="entry name" value="Tetracyclin repressor-like, C-terminal domain"/>
    <property type="match status" value="1"/>
</dbReference>
<dbReference type="PANTHER" id="PTHR30055:SF228">
    <property type="entry name" value="TRANSCRIPTIONAL REGULATOR-RELATED"/>
    <property type="match status" value="1"/>
</dbReference>
<protein>
    <submittedName>
        <fullName evidence="7">TetR family transcriptional regulator C-terminal domain-containing protein</fullName>
    </submittedName>
</protein>
<dbReference type="PANTHER" id="PTHR30055">
    <property type="entry name" value="HTH-TYPE TRANSCRIPTIONAL REGULATOR RUTR"/>
    <property type="match status" value="1"/>
</dbReference>
<dbReference type="InterPro" id="IPR001647">
    <property type="entry name" value="HTH_TetR"/>
</dbReference>
<proteinExistence type="predicted"/>
<feature type="DNA-binding region" description="H-T-H motif" evidence="5">
    <location>
        <begin position="46"/>
        <end position="65"/>
    </location>
</feature>
<dbReference type="EMBL" id="JALDYZ010000005">
    <property type="protein sequence ID" value="MDI7922597.1"/>
    <property type="molecule type" value="Genomic_DNA"/>
</dbReference>
<keyword evidence="8" id="KW-1185">Reference proteome</keyword>
<gene>
    <name evidence="7" type="ORF">MRS75_10920</name>
</gene>
<keyword evidence="4" id="KW-0804">Transcription</keyword>